<evidence type="ECO:0000313" key="2">
    <source>
        <dbReference type="Proteomes" id="UP000001401"/>
    </source>
</evidence>
<proteinExistence type="predicted"/>
<sequence length="48" mass="5548">MNQKIGQAYEDKIKQMDDKDLAALKKEKILEGTDLDTQDQYEAFLKGE</sequence>
<keyword evidence="2" id="KW-1185">Reference proteome</keyword>
<gene>
    <name evidence="1" type="ordered locus">Bcell_2076</name>
</gene>
<dbReference type="HOGENOM" id="CLU_3149325_0_0_9"/>
<name>E6U1H4_EVAC2</name>
<dbReference type="AlphaFoldDB" id="E6U1H4"/>
<evidence type="ECO:0000313" key="1">
    <source>
        <dbReference type="EMBL" id="ADU30337.1"/>
    </source>
</evidence>
<reference evidence="1" key="1">
    <citation type="submission" date="2010-12" db="EMBL/GenBank/DDBJ databases">
        <title>Complete sequence of Bacillus cellulosilyticus DSM 2522.</title>
        <authorList>
            <consortium name="US DOE Joint Genome Institute"/>
            <person name="Lucas S."/>
            <person name="Copeland A."/>
            <person name="Lapidus A."/>
            <person name="Cheng J.-F."/>
            <person name="Bruce D."/>
            <person name="Goodwin L."/>
            <person name="Pitluck S."/>
            <person name="Chertkov O."/>
            <person name="Detter J.C."/>
            <person name="Han C."/>
            <person name="Tapia R."/>
            <person name="Land M."/>
            <person name="Hauser L."/>
            <person name="Jeffries C."/>
            <person name="Kyrpides N."/>
            <person name="Ivanova N."/>
            <person name="Mikhailova N."/>
            <person name="Brumm P."/>
            <person name="Mead D."/>
            <person name="Woyke T."/>
        </authorList>
    </citation>
    <scope>NUCLEOTIDE SEQUENCE [LARGE SCALE GENOMIC DNA]</scope>
    <source>
        <strain evidence="1">DSM 2522</strain>
    </source>
</reference>
<organism evidence="1 2">
    <name type="scientific">Evansella cellulosilytica (strain ATCC 21833 / DSM 2522 / FERM P-1141 / JCM 9156 / N-4)</name>
    <name type="common">Bacillus cellulosilyticus</name>
    <dbReference type="NCBI Taxonomy" id="649639"/>
    <lineage>
        <taxon>Bacteria</taxon>
        <taxon>Bacillati</taxon>
        <taxon>Bacillota</taxon>
        <taxon>Bacilli</taxon>
        <taxon>Bacillales</taxon>
        <taxon>Bacillaceae</taxon>
        <taxon>Evansella</taxon>
    </lineage>
</organism>
<dbReference type="KEGG" id="bco:Bcell_2076"/>
<dbReference type="RefSeq" id="WP_013488673.1">
    <property type="nucleotide sequence ID" value="NC_014829.1"/>
</dbReference>
<accession>E6U1H4</accession>
<dbReference type="Proteomes" id="UP000001401">
    <property type="component" value="Chromosome"/>
</dbReference>
<dbReference type="EMBL" id="CP002394">
    <property type="protein sequence ID" value="ADU30337.1"/>
    <property type="molecule type" value="Genomic_DNA"/>
</dbReference>
<protein>
    <submittedName>
        <fullName evidence="1">Uncharacterized protein</fullName>
    </submittedName>
</protein>